<evidence type="ECO:0000313" key="1">
    <source>
        <dbReference type="EMBL" id="OUJ69929.1"/>
    </source>
</evidence>
<dbReference type="AlphaFoldDB" id="A0A243W8T1"/>
<accession>A0A243W8T1</accession>
<sequence length="148" mass="16489">MLKYESELAAIEFTAVKCPADAAPCDGVAYRYVHQSVPVAEDFLPVPIESNGPPRRIQVGAAIEGQALVAEENYLCNQWALSMFETEDHARKFFKAYLRKRKTHTHIAAVQLRPIDGLGTKPNTHLHFNFHEYQAANLVAQVVAITAI</sequence>
<dbReference type="EMBL" id="MTSE01000028">
    <property type="protein sequence ID" value="OUJ69929.1"/>
    <property type="molecule type" value="Genomic_DNA"/>
</dbReference>
<gene>
    <name evidence="1" type="ORF">BXP70_25650</name>
</gene>
<dbReference type="Proteomes" id="UP000194873">
    <property type="component" value="Unassembled WGS sequence"/>
</dbReference>
<name>A0A243W8T1_9BACT</name>
<comment type="caution">
    <text evidence="1">The sequence shown here is derived from an EMBL/GenBank/DDBJ whole genome shotgun (WGS) entry which is preliminary data.</text>
</comment>
<keyword evidence="2" id="KW-1185">Reference proteome</keyword>
<reference evidence="1 2" key="1">
    <citation type="submission" date="2017-01" db="EMBL/GenBank/DDBJ databases">
        <title>A new Hymenobacter.</title>
        <authorList>
            <person name="Liang Y."/>
            <person name="Feng F."/>
        </authorList>
    </citation>
    <scope>NUCLEOTIDE SEQUENCE [LARGE SCALE GENOMIC DNA]</scope>
    <source>
        <strain evidence="1">MIMBbqt21</strain>
    </source>
</reference>
<dbReference type="RefSeq" id="WP_086596978.1">
    <property type="nucleotide sequence ID" value="NZ_MTSE01000028.1"/>
</dbReference>
<dbReference type="OrthoDB" id="1454151at2"/>
<organism evidence="1 2">
    <name type="scientific">Hymenobacter crusticola</name>
    <dbReference type="NCBI Taxonomy" id="1770526"/>
    <lineage>
        <taxon>Bacteria</taxon>
        <taxon>Pseudomonadati</taxon>
        <taxon>Bacteroidota</taxon>
        <taxon>Cytophagia</taxon>
        <taxon>Cytophagales</taxon>
        <taxon>Hymenobacteraceae</taxon>
        <taxon>Hymenobacter</taxon>
    </lineage>
</organism>
<proteinExistence type="predicted"/>
<protein>
    <submittedName>
        <fullName evidence="1">Uncharacterized protein</fullName>
    </submittedName>
</protein>
<evidence type="ECO:0000313" key="2">
    <source>
        <dbReference type="Proteomes" id="UP000194873"/>
    </source>
</evidence>